<sequence length="45" mass="5198">MPYIPANAVNEPFLRLLCVSRNQEMSKRSHLNLLLDEKCDRVSVP</sequence>
<accession>A0ABV4Y7N6</accession>
<dbReference type="EMBL" id="JBHFNS010000025">
    <property type="protein sequence ID" value="MFB2934820.1"/>
    <property type="molecule type" value="Genomic_DNA"/>
</dbReference>
<protein>
    <submittedName>
        <fullName evidence="1">Uncharacterized protein</fullName>
    </submittedName>
</protein>
<dbReference type="Proteomes" id="UP001576776">
    <property type="component" value="Unassembled WGS sequence"/>
</dbReference>
<dbReference type="RefSeq" id="WP_413256345.1">
    <property type="nucleotide sequence ID" value="NZ_JBHFNS010000025.1"/>
</dbReference>
<organism evidence="1 2">
    <name type="scientific">Floridaenema fluviatile BLCC-F154</name>
    <dbReference type="NCBI Taxonomy" id="3153640"/>
    <lineage>
        <taxon>Bacteria</taxon>
        <taxon>Bacillati</taxon>
        <taxon>Cyanobacteriota</taxon>
        <taxon>Cyanophyceae</taxon>
        <taxon>Oscillatoriophycideae</taxon>
        <taxon>Aerosakkonematales</taxon>
        <taxon>Aerosakkonemataceae</taxon>
        <taxon>Floridanema</taxon>
        <taxon>Floridanema fluviatile</taxon>
    </lineage>
</organism>
<reference evidence="1 2" key="1">
    <citation type="submission" date="2024-09" db="EMBL/GenBank/DDBJ databases">
        <title>Floridaenema gen nov. (Aerosakkonemataceae, Aerosakkonematales ord. nov., Cyanobacteria) from benthic tropical and subtropical fresh waters, with the description of four new species.</title>
        <authorList>
            <person name="Moretto J.A."/>
            <person name="Berthold D.E."/>
            <person name="Lefler F.W."/>
            <person name="Huang I.-S."/>
            <person name="Laughinghouse H. IV."/>
        </authorList>
    </citation>
    <scope>NUCLEOTIDE SEQUENCE [LARGE SCALE GENOMIC DNA]</scope>
    <source>
        <strain evidence="1 2">BLCC-F154</strain>
    </source>
</reference>
<comment type="caution">
    <text evidence="1">The sequence shown here is derived from an EMBL/GenBank/DDBJ whole genome shotgun (WGS) entry which is preliminary data.</text>
</comment>
<evidence type="ECO:0000313" key="1">
    <source>
        <dbReference type="EMBL" id="MFB2934820.1"/>
    </source>
</evidence>
<keyword evidence="2" id="KW-1185">Reference proteome</keyword>
<proteinExistence type="predicted"/>
<gene>
    <name evidence="1" type="ORF">ACE1B6_06040</name>
</gene>
<name>A0ABV4Y7N6_9CYAN</name>
<evidence type="ECO:0000313" key="2">
    <source>
        <dbReference type="Proteomes" id="UP001576776"/>
    </source>
</evidence>